<keyword evidence="1" id="KW-0812">Transmembrane</keyword>
<evidence type="ECO:0000313" key="3">
    <source>
        <dbReference type="Ensembl" id="ENSOMEP00000032553.1"/>
    </source>
</evidence>
<keyword evidence="1" id="KW-1133">Transmembrane helix</keyword>
<feature type="chain" id="PRO_5045428420" evidence="2">
    <location>
        <begin position="18"/>
        <end position="279"/>
    </location>
</feature>
<name>A0A3B3DR01_ORYME</name>
<feature type="transmembrane region" description="Helical" evidence="1">
    <location>
        <begin position="66"/>
        <end position="92"/>
    </location>
</feature>
<accession>A0A3B3DR01</accession>
<keyword evidence="4" id="KW-1185">Reference proteome</keyword>
<sequence>MCLCVFMCVCVFFCAHAHVSCVYQLVCVQPCAFRYFLCFCLCSCFVYICFCMCVHTCECASVCLFCAWLSVCLSYFFICVCFCVHCVSMFMFVWAGSRVCMFVRRFLEHVCVSVYVCVVCALVCLYFFVCTFVSVFVYFVHVRMEGDCERDMKDLQRTVGGAYLSSLFDVAGCLLPSAGSRRAPEQAPVLCVCLKQACRYSQNVSICLWDTGRAASASRTRLPRCFWLRLFRFLQPEDADPTPLPVIQVARYHLPGCQTLEFTGGVELELQSSLEHHSC</sequence>
<proteinExistence type="predicted"/>
<evidence type="ECO:0000313" key="4">
    <source>
        <dbReference type="Proteomes" id="UP000261560"/>
    </source>
</evidence>
<dbReference type="Proteomes" id="UP000261560">
    <property type="component" value="Unplaced"/>
</dbReference>
<dbReference type="Ensembl" id="ENSOMET00000024843.1">
    <property type="protein sequence ID" value="ENSOMEP00000032553.1"/>
    <property type="gene ID" value="ENSOMEG00000018032.1"/>
</dbReference>
<protein>
    <submittedName>
        <fullName evidence="3">Uncharacterized protein</fullName>
    </submittedName>
</protein>
<keyword evidence="1" id="KW-0472">Membrane</keyword>
<keyword evidence="2" id="KW-0732">Signal</keyword>
<feature type="transmembrane region" description="Helical" evidence="1">
    <location>
        <begin position="33"/>
        <end position="54"/>
    </location>
</feature>
<dbReference type="AlphaFoldDB" id="A0A3B3DR01"/>
<organism evidence="3 4">
    <name type="scientific">Oryzias melastigma</name>
    <name type="common">Marine medaka</name>
    <dbReference type="NCBI Taxonomy" id="30732"/>
    <lineage>
        <taxon>Eukaryota</taxon>
        <taxon>Metazoa</taxon>
        <taxon>Chordata</taxon>
        <taxon>Craniata</taxon>
        <taxon>Vertebrata</taxon>
        <taxon>Euteleostomi</taxon>
        <taxon>Actinopterygii</taxon>
        <taxon>Neopterygii</taxon>
        <taxon>Teleostei</taxon>
        <taxon>Neoteleostei</taxon>
        <taxon>Acanthomorphata</taxon>
        <taxon>Ovalentaria</taxon>
        <taxon>Atherinomorphae</taxon>
        <taxon>Beloniformes</taxon>
        <taxon>Adrianichthyidae</taxon>
        <taxon>Oryziinae</taxon>
        <taxon>Oryzias</taxon>
    </lineage>
</organism>
<reference evidence="3" key="2">
    <citation type="submission" date="2025-09" db="UniProtKB">
        <authorList>
            <consortium name="Ensembl"/>
        </authorList>
    </citation>
    <scope>IDENTIFICATION</scope>
</reference>
<dbReference type="PaxDb" id="30732-ENSOMEP00000032553"/>
<dbReference type="OMA" id="CECASVC"/>
<feature type="signal peptide" evidence="2">
    <location>
        <begin position="1"/>
        <end position="17"/>
    </location>
</feature>
<evidence type="ECO:0000256" key="2">
    <source>
        <dbReference type="SAM" id="SignalP"/>
    </source>
</evidence>
<reference evidence="3" key="1">
    <citation type="submission" date="2025-08" db="UniProtKB">
        <authorList>
            <consortium name="Ensembl"/>
        </authorList>
    </citation>
    <scope>IDENTIFICATION</scope>
</reference>
<evidence type="ECO:0000256" key="1">
    <source>
        <dbReference type="SAM" id="Phobius"/>
    </source>
</evidence>
<feature type="transmembrane region" description="Helical" evidence="1">
    <location>
        <begin position="112"/>
        <end position="140"/>
    </location>
</feature>